<keyword evidence="1" id="KW-0732">Signal</keyword>
<reference evidence="2" key="2">
    <citation type="submission" date="2022-09" db="EMBL/GenBank/DDBJ databases">
        <authorList>
            <person name="Sun Q."/>
            <person name="Ohkuma M."/>
        </authorList>
    </citation>
    <scope>NUCLEOTIDE SEQUENCE</scope>
    <source>
        <strain evidence="2">JCM 3093</strain>
    </source>
</reference>
<name>A0AA37BNJ0_9ACTN</name>
<organism evidence="2 3">
    <name type="scientific">Planomonospora parontospora</name>
    <dbReference type="NCBI Taxonomy" id="58119"/>
    <lineage>
        <taxon>Bacteria</taxon>
        <taxon>Bacillati</taxon>
        <taxon>Actinomycetota</taxon>
        <taxon>Actinomycetes</taxon>
        <taxon>Streptosporangiales</taxon>
        <taxon>Streptosporangiaceae</taxon>
        <taxon>Planomonospora</taxon>
    </lineage>
</organism>
<feature type="chain" id="PRO_5041282860" description="SH3 domain-containing protein" evidence="1">
    <location>
        <begin position="34"/>
        <end position="110"/>
    </location>
</feature>
<gene>
    <name evidence="2" type="ORF">GCM10010126_63110</name>
</gene>
<dbReference type="AlphaFoldDB" id="A0AA37BNJ0"/>
<dbReference type="Gene3D" id="2.30.30.40">
    <property type="entry name" value="SH3 Domains"/>
    <property type="match status" value="1"/>
</dbReference>
<evidence type="ECO:0008006" key="4">
    <source>
        <dbReference type="Google" id="ProtNLM"/>
    </source>
</evidence>
<sequence length="110" mass="12014">MIFKRLAGTFTAAAIASGGFVALGTAAATPAHAETVCAYKVRNVPSGNYLNVRRKPKKTAKVVDRIDPRYAVLGQCKLATANWRAVQGHKTITTGYVHKRYLKKVLKITR</sequence>
<evidence type="ECO:0000313" key="3">
    <source>
        <dbReference type="Proteomes" id="UP000627984"/>
    </source>
</evidence>
<evidence type="ECO:0000256" key="1">
    <source>
        <dbReference type="SAM" id="SignalP"/>
    </source>
</evidence>
<evidence type="ECO:0000313" key="2">
    <source>
        <dbReference type="EMBL" id="GGK95042.1"/>
    </source>
</evidence>
<reference evidence="2" key="1">
    <citation type="journal article" date="2014" name="Int. J. Syst. Evol. Microbiol.">
        <title>Complete genome sequence of Corynebacterium casei LMG S-19264T (=DSM 44701T), isolated from a smear-ripened cheese.</title>
        <authorList>
            <consortium name="US DOE Joint Genome Institute (JGI-PGF)"/>
            <person name="Walter F."/>
            <person name="Albersmeier A."/>
            <person name="Kalinowski J."/>
            <person name="Ruckert C."/>
        </authorList>
    </citation>
    <scope>NUCLEOTIDE SEQUENCE</scope>
    <source>
        <strain evidence="2">JCM 3093</strain>
    </source>
</reference>
<protein>
    <recommendedName>
        <fullName evidence="4">SH3 domain-containing protein</fullName>
    </recommendedName>
</protein>
<accession>A0AA37BNJ0</accession>
<dbReference type="EMBL" id="BMQD01000031">
    <property type="protein sequence ID" value="GGK95042.1"/>
    <property type="molecule type" value="Genomic_DNA"/>
</dbReference>
<proteinExistence type="predicted"/>
<feature type="signal peptide" evidence="1">
    <location>
        <begin position="1"/>
        <end position="33"/>
    </location>
</feature>
<comment type="caution">
    <text evidence="2">The sequence shown here is derived from an EMBL/GenBank/DDBJ whole genome shotgun (WGS) entry which is preliminary data.</text>
</comment>
<dbReference type="Proteomes" id="UP000627984">
    <property type="component" value="Unassembled WGS sequence"/>
</dbReference>
<dbReference type="RefSeq" id="WP_191898062.1">
    <property type="nucleotide sequence ID" value="NZ_BMQD01000031.1"/>
</dbReference>